<dbReference type="EMBL" id="JARKIF010000043">
    <property type="protein sequence ID" value="KAJ7608694.1"/>
    <property type="molecule type" value="Genomic_DNA"/>
</dbReference>
<evidence type="ECO:0000313" key="2">
    <source>
        <dbReference type="EMBL" id="KAJ7608694.1"/>
    </source>
</evidence>
<feature type="non-terminal residue" evidence="2">
    <location>
        <position position="1"/>
    </location>
</feature>
<name>A0AAD7B3G2_9AGAR</name>
<feature type="region of interest" description="Disordered" evidence="1">
    <location>
        <begin position="281"/>
        <end position="326"/>
    </location>
</feature>
<sequence length="326" mass="34842">MSTRNISSHTRKPTLDATDEASSAPTLKNTDKHVSQAMRESIASPDFTRPSAPDSESAWHAALAAAHDAKNRLIALGRYRLHGAFGEAIRTSTLLQGGFEDGLTNSLETCIISRGVLGALMLQIANEEAVSIGEGCAGNVFFIWIGALVDEVESAGSRGPCSFRSLPILQDEAFNQGHHLGPPPTGTSASGVSFDNEFQASIYAPSSSYWISSSSRPLPGLGGSLRQLRGPEQHTGASAAQHSVNPSNARSLPTFTFQRAQTEKDCSGDFSVNLSLSFTLENSLGLPPSTPRRPLLTARKHPRTPSHLRFDSQDGSPTTSEIFRDL</sequence>
<feature type="compositionally biased region" description="Polar residues" evidence="1">
    <location>
        <begin position="313"/>
        <end position="326"/>
    </location>
</feature>
<keyword evidence="3" id="KW-1185">Reference proteome</keyword>
<feature type="compositionally biased region" description="Low complexity" evidence="1">
    <location>
        <begin position="221"/>
        <end position="230"/>
    </location>
</feature>
<comment type="caution">
    <text evidence="2">The sequence shown here is derived from an EMBL/GenBank/DDBJ whole genome shotgun (WGS) entry which is preliminary data.</text>
</comment>
<feature type="compositionally biased region" description="Low complexity" evidence="1">
    <location>
        <begin position="283"/>
        <end position="297"/>
    </location>
</feature>
<evidence type="ECO:0000313" key="3">
    <source>
        <dbReference type="Proteomes" id="UP001221142"/>
    </source>
</evidence>
<dbReference type="Proteomes" id="UP001221142">
    <property type="component" value="Unassembled WGS sequence"/>
</dbReference>
<organism evidence="2 3">
    <name type="scientific">Roridomyces roridus</name>
    <dbReference type="NCBI Taxonomy" id="1738132"/>
    <lineage>
        <taxon>Eukaryota</taxon>
        <taxon>Fungi</taxon>
        <taxon>Dikarya</taxon>
        <taxon>Basidiomycota</taxon>
        <taxon>Agaricomycotina</taxon>
        <taxon>Agaricomycetes</taxon>
        <taxon>Agaricomycetidae</taxon>
        <taxon>Agaricales</taxon>
        <taxon>Marasmiineae</taxon>
        <taxon>Mycenaceae</taxon>
        <taxon>Roridomyces</taxon>
    </lineage>
</organism>
<feature type="region of interest" description="Disordered" evidence="1">
    <location>
        <begin position="221"/>
        <end position="250"/>
    </location>
</feature>
<gene>
    <name evidence="2" type="ORF">FB45DRAFT_945702</name>
</gene>
<dbReference type="AlphaFoldDB" id="A0AAD7B3G2"/>
<proteinExistence type="predicted"/>
<evidence type="ECO:0000256" key="1">
    <source>
        <dbReference type="SAM" id="MobiDB-lite"/>
    </source>
</evidence>
<reference evidence="2" key="1">
    <citation type="submission" date="2023-03" db="EMBL/GenBank/DDBJ databases">
        <title>Massive genome expansion in bonnet fungi (Mycena s.s.) driven by repeated elements and novel gene families across ecological guilds.</title>
        <authorList>
            <consortium name="Lawrence Berkeley National Laboratory"/>
            <person name="Harder C.B."/>
            <person name="Miyauchi S."/>
            <person name="Viragh M."/>
            <person name="Kuo A."/>
            <person name="Thoen E."/>
            <person name="Andreopoulos B."/>
            <person name="Lu D."/>
            <person name="Skrede I."/>
            <person name="Drula E."/>
            <person name="Henrissat B."/>
            <person name="Morin E."/>
            <person name="Kohler A."/>
            <person name="Barry K."/>
            <person name="LaButti K."/>
            <person name="Morin E."/>
            <person name="Salamov A."/>
            <person name="Lipzen A."/>
            <person name="Mereny Z."/>
            <person name="Hegedus B."/>
            <person name="Baldrian P."/>
            <person name="Stursova M."/>
            <person name="Weitz H."/>
            <person name="Taylor A."/>
            <person name="Grigoriev I.V."/>
            <person name="Nagy L.G."/>
            <person name="Martin F."/>
            <person name="Kauserud H."/>
        </authorList>
    </citation>
    <scope>NUCLEOTIDE SEQUENCE</scope>
    <source>
        <strain evidence="2">9284</strain>
    </source>
</reference>
<feature type="region of interest" description="Disordered" evidence="1">
    <location>
        <begin position="1"/>
        <end position="54"/>
    </location>
</feature>
<protein>
    <submittedName>
        <fullName evidence="2">Uncharacterized protein</fullName>
    </submittedName>
</protein>
<feature type="compositionally biased region" description="Polar residues" evidence="1">
    <location>
        <begin position="235"/>
        <end position="250"/>
    </location>
</feature>
<accession>A0AAD7B3G2</accession>